<sequence>MHKTFLKAVIKFFKRERVSYKILFNIKKSTIFKFITIKHILRIKNTSKKEKAYKK</sequence>
<evidence type="ECO:0000313" key="2">
    <source>
        <dbReference type="Proteomes" id="UP000034350"/>
    </source>
</evidence>
<evidence type="ECO:0000313" key="1">
    <source>
        <dbReference type="EMBL" id="KKO75943.1"/>
    </source>
</evidence>
<dbReference type="GeneID" id="36321575"/>
<dbReference type="EMBL" id="JPQZ01000009">
    <property type="protein sequence ID" value="KKO75943.1"/>
    <property type="molecule type" value="Genomic_DNA"/>
</dbReference>
<dbReference type="AlphaFoldDB" id="A0A0F9WSY9"/>
<gene>
    <name evidence="1" type="ORF">AAJ76_900073648</name>
</gene>
<organism evidence="1 2">
    <name type="scientific">Vairimorpha ceranae</name>
    <dbReference type="NCBI Taxonomy" id="40302"/>
    <lineage>
        <taxon>Eukaryota</taxon>
        <taxon>Fungi</taxon>
        <taxon>Fungi incertae sedis</taxon>
        <taxon>Microsporidia</taxon>
        <taxon>Nosematidae</taxon>
        <taxon>Vairimorpha</taxon>
    </lineage>
</organism>
<proteinExistence type="predicted"/>
<dbReference type="RefSeq" id="XP_024331685.1">
    <property type="nucleotide sequence ID" value="XM_024476619.1"/>
</dbReference>
<protein>
    <submittedName>
        <fullName evidence="1">Uncharacterized protein</fullName>
    </submittedName>
</protein>
<comment type="caution">
    <text evidence="1">The sequence shown here is derived from an EMBL/GenBank/DDBJ whole genome shotgun (WGS) entry which is preliminary data.</text>
</comment>
<name>A0A0F9WSY9_9MICR</name>
<dbReference type="VEuPathDB" id="MicrosporidiaDB:AAJ76_900073648"/>
<keyword evidence="2" id="KW-1185">Reference proteome</keyword>
<accession>A0A0F9WSY9</accession>
<dbReference type="Proteomes" id="UP000034350">
    <property type="component" value="Unassembled WGS sequence"/>
</dbReference>
<reference evidence="1 2" key="1">
    <citation type="journal article" date="2015" name="Environ. Microbiol.">
        <title>Genome analyses suggest the presence of polyploidy and recent human-driven expansions in eight global populations of the honeybee pathogen Nosema ceranae.</title>
        <authorList>
            <person name="Pelin A."/>
            <person name="Selman M."/>
            <person name="Aris-Brosou S."/>
            <person name="Farinelli L."/>
            <person name="Corradi N."/>
        </authorList>
    </citation>
    <scope>NUCLEOTIDE SEQUENCE [LARGE SCALE GENOMIC DNA]</scope>
    <source>
        <strain evidence="1 2">PA08 1199</strain>
    </source>
</reference>